<keyword evidence="3" id="KW-0677">Repeat</keyword>
<evidence type="ECO:0000256" key="5">
    <source>
        <dbReference type="ARBA" id="ARBA00022786"/>
    </source>
</evidence>
<dbReference type="GeneID" id="109906438"/>
<dbReference type="Proteomes" id="UP000694557">
    <property type="component" value="Unassembled WGS sequence"/>
</dbReference>
<evidence type="ECO:0000256" key="2">
    <source>
        <dbReference type="ARBA" id="ARBA00022723"/>
    </source>
</evidence>
<dbReference type="GO" id="GO:0008270">
    <property type="term" value="F:zinc ion binding"/>
    <property type="evidence" value="ECO:0007669"/>
    <property type="project" value="UniProtKB-KW"/>
</dbReference>
<evidence type="ECO:0000256" key="1">
    <source>
        <dbReference type="ARBA" id="ARBA00022679"/>
    </source>
</evidence>
<keyword evidence="4" id="KW-0863">Zinc-finger</keyword>
<evidence type="ECO:0000256" key="6">
    <source>
        <dbReference type="ARBA" id="ARBA00022833"/>
    </source>
</evidence>
<dbReference type="Pfam" id="PF22191">
    <property type="entry name" value="IBR_1"/>
    <property type="match status" value="1"/>
</dbReference>
<dbReference type="Ensembl" id="ENSOKIT00005081085.1">
    <property type="protein sequence ID" value="ENSOKIP00005076080.1"/>
    <property type="gene ID" value="ENSOKIG00005032884.1"/>
</dbReference>
<feature type="domain" description="RING-type" evidence="7">
    <location>
        <begin position="13"/>
        <end position="264"/>
    </location>
</feature>
<dbReference type="SUPFAM" id="SSF57850">
    <property type="entry name" value="RING/U-box"/>
    <property type="match status" value="2"/>
</dbReference>
<name>A0A8C7IPU6_ONCKI</name>
<keyword evidence="1" id="KW-0808">Transferase</keyword>
<proteinExistence type="predicted"/>
<keyword evidence="2" id="KW-0479">Metal-binding</keyword>
<reference evidence="8" key="1">
    <citation type="submission" date="2025-08" db="UniProtKB">
        <authorList>
            <consortium name="Ensembl"/>
        </authorList>
    </citation>
    <scope>IDENTIFICATION</scope>
</reference>
<dbReference type="PROSITE" id="PS51873">
    <property type="entry name" value="TRIAD"/>
    <property type="match status" value="1"/>
</dbReference>
<evidence type="ECO:0000259" key="7">
    <source>
        <dbReference type="PROSITE" id="PS51873"/>
    </source>
</evidence>
<evidence type="ECO:0000256" key="3">
    <source>
        <dbReference type="ARBA" id="ARBA00022737"/>
    </source>
</evidence>
<keyword evidence="9" id="KW-1185">Reference proteome</keyword>
<sequence>MGNSKTTQYQKKEKQEKEKCYDPGDKTLKFVNRDDDIIGGVIYESLRAEMSCGHAVTPESLTGWCLSLLDKKKCTFICPASREDGEICGAEWSYTEVRKLALLTPEEMKKFEETMADLVSAQNSYKSCPGCNSYVARTDLSNLRVHCTVCSAEKGQLYEFCWLCLQQWKGSQQSSDHCDNDDCMTDLELLKTCPTVTFADVQGVTGCPSTRACPTCGALLEHDKTGCKNIECKNCNKEFCFVCLKLTTECLKTSKYFIGCSAGVAPRQTSIPSWSDK</sequence>
<accession>A0A8C7IPU6</accession>
<dbReference type="CDD" id="cd20336">
    <property type="entry name" value="Rcat_RBR"/>
    <property type="match status" value="1"/>
</dbReference>
<dbReference type="GeneTree" id="ENSGT00510000050415"/>
<gene>
    <name evidence="8" type="primary">LOC109906438</name>
</gene>
<evidence type="ECO:0000313" key="8">
    <source>
        <dbReference type="Ensembl" id="ENSOKIP00005076080.1"/>
    </source>
</evidence>
<keyword evidence="6" id="KW-0862">Zinc</keyword>
<organism evidence="8 9">
    <name type="scientific">Oncorhynchus kisutch</name>
    <name type="common">Coho salmon</name>
    <name type="synonym">Salmo kisutch</name>
    <dbReference type="NCBI Taxonomy" id="8019"/>
    <lineage>
        <taxon>Eukaryota</taxon>
        <taxon>Metazoa</taxon>
        <taxon>Chordata</taxon>
        <taxon>Craniata</taxon>
        <taxon>Vertebrata</taxon>
        <taxon>Euteleostomi</taxon>
        <taxon>Actinopterygii</taxon>
        <taxon>Neopterygii</taxon>
        <taxon>Teleostei</taxon>
        <taxon>Protacanthopterygii</taxon>
        <taxon>Salmoniformes</taxon>
        <taxon>Salmonidae</taxon>
        <taxon>Salmoninae</taxon>
        <taxon>Oncorhynchus</taxon>
    </lineage>
</organism>
<dbReference type="AlphaFoldDB" id="A0A8C7IPU6"/>
<evidence type="ECO:0000256" key="4">
    <source>
        <dbReference type="ARBA" id="ARBA00022771"/>
    </source>
</evidence>
<reference evidence="8" key="2">
    <citation type="submission" date="2025-09" db="UniProtKB">
        <authorList>
            <consortium name="Ensembl"/>
        </authorList>
    </citation>
    <scope>IDENTIFICATION</scope>
</reference>
<dbReference type="RefSeq" id="XP_020359731.1">
    <property type="nucleotide sequence ID" value="XM_020504142.2"/>
</dbReference>
<keyword evidence="5" id="KW-0833">Ubl conjugation pathway</keyword>
<dbReference type="KEGG" id="oki:109906438"/>
<dbReference type="InterPro" id="IPR044066">
    <property type="entry name" value="TRIAD_supradom"/>
</dbReference>
<dbReference type="Gene3D" id="1.20.120.1750">
    <property type="match status" value="2"/>
</dbReference>
<evidence type="ECO:0000313" key="9">
    <source>
        <dbReference type="Proteomes" id="UP000694557"/>
    </source>
</evidence>
<dbReference type="GO" id="GO:0016740">
    <property type="term" value="F:transferase activity"/>
    <property type="evidence" value="ECO:0007669"/>
    <property type="project" value="UniProtKB-KW"/>
</dbReference>
<protein>
    <submittedName>
        <fullName evidence="8">Uncharacterized LOC109906438</fullName>
    </submittedName>
</protein>